<gene>
    <name evidence="2" type="primary">106085617</name>
</gene>
<evidence type="ECO:0000313" key="3">
    <source>
        <dbReference type="Proteomes" id="UP000095300"/>
    </source>
</evidence>
<feature type="domain" description="CRAL-TRIO" evidence="1">
    <location>
        <begin position="89"/>
        <end position="256"/>
    </location>
</feature>
<dbReference type="PANTHER" id="PTHR10174:SF216">
    <property type="entry name" value="CRAL-TRIO DOMAIN-CONTAINING PROTEIN-RELATED"/>
    <property type="match status" value="1"/>
</dbReference>
<accession>A0A1I8PIW8</accession>
<dbReference type="PANTHER" id="PTHR10174">
    <property type="entry name" value="ALPHA-TOCOPHEROL TRANSFER PROTEIN-RELATED"/>
    <property type="match status" value="1"/>
</dbReference>
<reference evidence="2" key="1">
    <citation type="submission" date="2020-05" db="UniProtKB">
        <authorList>
            <consortium name="EnsemblMetazoa"/>
        </authorList>
    </citation>
    <scope>IDENTIFICATION</scope>
    <source>
        <strain evidence="2">USDA</strain>
    </source>
</reference>
<proteinExistence type="predicted"/>
<dbReference type="Gene3D" id="1.10.8.20">
    <property type="entry name" value="N-terminal domain of phosphatidylinositol transfer protein sec14p"/>
    <property type="match status" value="1"/>
</dbReference>
<dbReference type="InterPro" id="IPR011074">
    <property type="entry name" value="CRAL/TRIO_N_dom"/>
</dbReference>
<dbReference type="Pfam" id="PF00650">
    <property type="entry name" value="CRAL_TRIO"/>
    <property type="match status" value="1"/>
</dbReference>
<dbReference type="VEuPathDB" id="VectorBase:SCAU008414"/>
<protein>
    <recommendedName>
        <fullName evidence="1">CRAL-TRIO domain-containing protein</fullName>
    </recommendedName>
</protein>
<dbReference type="CDD" id="cd00170">
    <property type="entry name" value="SEC14"/>
    <property type="match status" value="1"/>
</dbReference>
<dbReference type="Gene3D" id="1.20.5.1200">
    <property type="entry name" value="Alpha-tocopherol transfer"/>
    <property type="match status" value="1"/>
</dbReference>
<keyword evidence="3" id="KW-1185">Reference proteome</keyword>
<dbReference type="AlphaFoldDB" id="A0A1I8PIW8"/>
<dbReference type="KEGG" id="scac:106085617"/>
<dbReference type="Proteomes" id="UP000095300">
    <property type="component" value="Unassembled WGS sequence"/>
</dbReference>
<dbReference type="GO" id="GO:1902936">
    <property type="term" value="F:phosphatidylinositol bisphosphate binding"/>
    <property type="evidence" value="ECO:0007669"/>
    <property type="project" value="TreeGrafter"/>
</dbReference>
<dbReference type="InterPro" id="IPR036865">
    <property type="entry name" value="CRAL-TRIO_dom_sf"/>
</dbReference>
<dbReference type="PROSITE" id="PS50191">
    <property type="entry name" value="CRAL_TRIO"/>
    <property type="match status" value="1"/>
</dbReference>
<dbReference type="InterPro" id="IPR001251">
    <property type="entry name" value="CRAL-TRIO_dom"/>
</dbReference>
<evidence type="ECO:0000259" key="1">
    <source>
        <dbReference type="PROSITE" id="PS50191"/>
    </source>
</evidence>
<name>A0A1I8PIW8_STOCA</name>
<dbReference type="InterPro" id="IPR036273">
    <property type="entry name" value="CRAL/TRIO_N_dom_sf"/>
</dbReference>
<dbReference type="SUPFAM" id="SSF46938">
    <property type="entry name" value="CRAL/TRIO N-terminal domain"/>
    <property type="match status" value="1"/>
</dbReference>
<dbReference type="PRINTS" id="PR00180">
    <property type="entry name" value="CRETINALDHBP"/>
</dbReference>
<dbReference type="OrthoDB" id="6682367at2759"/>
<dbReference type="EnsemblMetazoa" id="SCAU008414-RA">
    <property type="protein sequence ID" value="SCAU008414-PA"/>
    <property type="gene ID" value="SCAU008414"/>
</dbReference>
<dbReference type="SUPFAM" id="SSF52087">
    <property type="entry name" value="CRAL/TRIO domain"/>
    <property type="match status" value="1"/>
</dbReference>
<organism evidence="2 3">
    <name type="scientific">Stomoxys calcitrans</name>
    <name type="common">Stable fly</name>
    <name type="synonym">Conops calcitrans</name>
    <dbReference type="NCBI Taxonomy" id="35570"/>
    <lineage>
        <taxon>Eukaryota</taxon>
        <taxon>Metazoa</taxon>
        <taxon>Ecdysozoa</taxon>
        <taxon>Arthropoda</taxon>
        <taxon>Hexapoda</taxon>
        <taxon>Insecta</taxon>
        <taxon>Pterygota</taxon>
        <taxon>Neoptera</taxon>
        <taxon>Endopterygota</taxon>
        <taxon>Diptera</taxon>
        <taxon>Brachycera</taxon>
        <taxon>Muscomorpha</taxon>
        <taxon>Muscoidea</taxon>
        <taxon>Muscidae</taxon>
        <taxon>Stomoxys</taxon>
    </lineage>
</organism>
<evidence type="ECO:0000313" key="2">
    <source>
        <dbReference type="EnsemblMetazoa" id="SCAU008414-PA"/>
    </source>
</evidence>
<dbReference type="SMART" id="SM00516">
    <property type="entry name" value="SEC14"/>
    <property type="match status" value="1"/>
</dbReference>
<dbReference type="SMART" id="SM01100">
    <property type="entry name" value="CRAL_TRIO_N"/>
    <property type="match status" value="1"/>
</dbReference>
<dbReference type="Gene3D" id="3.40.525.10">
    <property type="entry name" value="CRAL-TRIO lipid binding domain"/>
    <property type="match status" value="1"/>
</dbReference>
<dbReference type="GO" id="GO:0016020">
    <property type="term" value="C:membrane"/>
    <property type="evidence" value="ECO:0007669"/>
    <property type="project" value="TreeGrafter"/>
</dbReference>
<sequence>MNIRPLSEALQKVAIEELNEDPKRIQDDLNNFKEWIKEQPHLRARMDDQFLIAFLRGCKYSLEKAKTKLDNFYTFKEKYPELLKRPNLEDPKVRELLRLGIILYLPEPLTEAGPRIVLVRNGAYDPSKYSFAELAQMRTLIQDIVLMEDDVAVVAGIIFVLDFSEVSMSHLFQINPGVMRKVSQYTEKALPLRVKASHFIDTPLVFEPVFNWVKPLMPQKMQGRLYVHGSKREELFKIIPKKLLPKDYGGENLSIQELIDMWEQKVLSYADFFKDDDKYGVDESLRVQQKATNSTESTAGLVGSFRKLVVD</sequence>